<name>A0A147I1F8_9SPHN</name>
<organism evidence="2 3">
    <name type="scientific">Sphingomonas sanguinis</name>
    <dbReference type="NCBI Taxonomy" id="33051"/>
    <lineage>
        <taxon>Bacteria</taxon>
        <taxon>Pseudomonadati</taxon>
        <taxon>Pseudomonadota</taxon>
        <taxon>Alphaproteobacteria</taxon>
        <taxon>Sphingomonadales</taxon>
        <taxon>Sphingomonadaceae</taxon>
        <taxon>Sphingomonas</taxon>
    </lineage>
</organism>
<accession>A0A147I1F8</accession>
<keyword evidence="1" id="KW-1133">Transmembrane helix</keyword>
<feature type="transmembrane region" description="Helical" evidence="1">
    <location>
        <begin position="46"/>
        <end position="65"/>
    </location>
</feature>
<comment type="caution">
    <text evidence="2">The sequence shown here is derived from an EMBL/GenBank/DDBJ whole genome shotgun (WGS) entry which is preliminary data.</text>
</comment>
<dbReference type="PATRIC" id="fig|33051.3.peg.2226"/>
<evidence type="ECO:0000256" key="1">
    <source>
        <dbReference type="SAM" id="Phobius"/>
    </source>
</evidence>
<dbReference type="EMBL" id="LDTD01000040">
    <property type="protein sequence ID" value="KTT71370.1"/>
    <property type="molecule type" value="Genomic_DNA"/>
</dbReference>
<evidence type="ECO:0000313" key="2">
    <source>
        <dbReference type="EMBL" id="KTT71370.1"/>
    </source>
</evidence>
<proteinExistence type="predicted"/>
<sequence length="94" mass="9481">MTDLFDRDLARLAQSAPPAALDDLEQRIAAAIAAAPSTEPGFARGMALAGVAALMLGVAGGGIMAEQSEVRDRPPVVVAALDTGLAPSTLLLGR</sequence>
<dbReference type="AlphaFoldDB" id="A0A147I1F8"/>
<dbReference type="RefSeq" id="WP_058732859.1">
    <property type="nucleotide sequence ID" value="NZ_LDTD01000040.1"/>
</dbReference>
<gene>
    <name evidence="2" type="ORF">NS319_06110</name>
</gene>
<evidence type="ECO:0000313" key="3">
    <source>
        <dbReference type="Proteomes" id="UP000072867"/>
    </source>
</evidence>
<keyword evidence="1" id="KW-0812">Transmembrane</keyword>
<dbReference type="STRING" id="33051.SB4_06865"/>
<dbReference type="Proteomes" id="UP000072867">
    <property type="component" value="Unassembled WGS sequence"/>
</dbReference>
<protein>
    <submittedName>
        <fullName evidence="2">Uncharacterized protein</fullName>
    </submittedName>
</protein>
<keyword evidence="1" id="KW-0472">Membrane</keyword>
<reference evidence="2 3" key="1">
    <citation type="journal article" date="2016" name="Front. Microbiol.">
        <title>Genomic Resource of Rice Seed Associated Bacteria.</title>
        <authorList>
            <person name="Midha S."/>
            <person name="Bansal K."/>
            <person name="Sharma S."/>
            <person name="Kumar N."/>
            <person name="Patil P.P."/>
            <person name="Chaudhry V."/>
            <person name="Patil P.B."/>
        </authorList>
    </citation>
    <scope>NUCLEOTIDE SEQUENCE [LARGE SCALE GENOMIC DNA]</scope>
    <source>
        <strain evidence="2 3">NS319</strain>
    </source>
</reference>